<evidence type="ECO:0008006" key="4">
    <source>
        <dbReference type="Google" id="ProtNLM"/>
    </source>
</evidence>
<dbReference type="RefSeq" id="WP_176956171.1">
    <property type="nucleotide sequence ID" value="NZ_FNFO01000011.1"/>
</dbReference>
<dbReference type="Proteomes" id="UP000198510">
    <property type="component" value="Unassembled WGS sequence"/>
</dbReference>
<dbReference type="STRING" id="1075417.SAMN05421823_11120"/>
<organism evidence="2 3">
    <name type="scientific">Catalinimonas alkaloidigena</name>
    <dbReference type="NCBI Taxonomy" id="1075417"/>
    <lineage>
        <taxon>Bacteria</taxon>
        <taxon>Pseudomonadati</taxon>
        <taxon>Bacteroidota</taxon>
        <taxon>Cytophagia</taxon>
        <taxon>Cytophagales</taxon>
        <taxon>Catalimonadaceae</taxon>
        <taxon>Catalinimonas</taxon>
    </lineage>
</organism>
<proteinExistence type="predicted"/>
<keyword evidence="1" id="KW-1133">Transmembrane helix</keyword>
<accession>A0A1G9R3H8</accession>
<sequence length="171" mass="19543">METKPSTSMLMRIIHRYLGFFLAGVMAVYAISGIVMIYRTTDFLKVEQQVERTLEPNLGPDELGRALRMREFKVTQTEGDVLYFEAGTYNRATGEAQYTTKDLPFILGKLTQLHKATTNSPLYFLNIFFGLSLLFFVISAFWMFRPSTSVFRKGLYFTLGGIALTLLMIFV</sequence>
<keyword evidence="1" id="KW-0472">Membrane</keyword>
<gene>
    <name evidence="2" type="ORF">SAMN05421823_11120</name>
</gene>
<name>A0A1G9R3H8_9BACT</name>
<evidence type="ECO:0000313" key="2">
    <source>
        <dbReference type="EMBL" id="SDM17804.1"/>
    </source>
</evidence>
<keyword evidence="1" id="KW-0812">Transmembrane</keyword>
<feature type="transmembrane region" description="Helical" evidence="1">
    <location>
        <begin position="20"/>
        <end position="38"/>
    </location>
</feature>
<feature type="transmembrane region" description="Helical" evidence="1">
    <location>
        <begin position="122"/>
        <end position="142"/>
    </location>
</feature>
<feature type="transmembrane region" description="Helical" evidence="1">
    <location>
        <begin position="154"/>
        <end position="170"/>
    </location>
</feature>
<protein>
    <recommendedName>
        <fullName evidence="4">PepSY-associated TM region</fullName>
    </recommendedName>
</protein>
<reference evidence="2 3" key="1">
    <citation type="submission" date="2016-10" db="EMBL/GenBank/DDBJ databases">
        <authorList>
            <person name="de Groot N.N."/>
        </authorList>
    </citation>
    <scope>NUCLEOTIDE SEQUENCE [LARGE SCALE GENOMIC DNA]</scope>
    <source>
        <strain evidence="2 3">DSM 25186</strain>
    </source>
</reference>
<evidence type="ECO:0000313" key="3">
    <source>
        <dbReference type="Proteomes" id="UP000198510"/>
    </source>
</evidence>
<evidence type="ECO:0000256" key="1">
    <source>
        <dbReference type="SAM" id="Phobius"/>
    </source>
</evidence>
<dbReference type="AlphaFoldDB" id="A0A1G9R3H8"/>
<dbReference type="EMBL" id="FNFO01000011">
    <property type="protein sequence ID" value="SDM17804.1"/>
    <property type="molecule type" value="Genomic_DNA"/>
</dbReference>
<keyword evidence="3" id="KW-1185">Reference proteome</keyword>